<dbReference type="EMBL" id="VOIH02000010">
    <property type="protein sequence ID" value="KAF3434532.1"/>
    <property type="molecule type" value="Genomic_DNA"/>
</dbReference>
<organism evidence="2 3">
    <name type="scientific">Rhamnella rubrinervis</name>
    <dbReference type="NCBI Taxonomy" id="2594499"/>
    <lineage>
        <taxon>Eukaryota</taxon>
        <taxon>Viridiplantae</taxon>
        <taxon>Streptophyta</taxon>
        <taxon>Embryophyta</taxon>
        <taxon>Tracheophyta</taxon>
        <taxon>Spermatophyta</taxon>
        <taxon>Magnoliopsida</taxon>
        <taxon>eudicotyledons</taxon>
        <taxon>Gunneridae</taxon>
        <taxon>Pentapetalae</taxon>
        <taxon>rosids</taxon>
        <taxon>fabids</taxon>
        <taxon>Rosales</taxon>
        <taxon>Rhamnaceae</taxon>
        <taxon>rhamnoid group</taxon>
        <taxon>Rhamneae</taxon>
        <taxon>Rhamnella</taxon>
    </lineage>
</organism>
<gene>
    <name evidence="2" type="ORF">FNV43_RR21617</name>
</gene>
<accession>A0A8K0GMD5</accession>
<dbReference type="AlphaFoldDB" id="A0A8K0GMD5"/>
<feature type="region of interest" description="Disordered" evidence="1">
    <location>
        <begin position="136"/>
        <end position="158"/>
    </location>
</feature>
<name>A0A8K0GMD5_9ROSA</name>
<comment type="caution">
    <text evidence="2">The sequence shown here is derived from an EMBL/GenBank/DDBJ whole genome shotgun (WGS) entry which is preliminary data.</text>
</comment>
<evidence type="ECO:0000313" key="3">
    <source>
        <dbReference type="Proteomes" id="UP000796880"/>
    </source>
</evidence>
<evidence type="ECO:0000313" key="2">
    <source>
        <dbReference type="EMBL" id="KAF3434532.1"/>
    </source>
</evidence>
<keyword evidence="3" id="KW-1185">Reference proteome</keyword>
<proteinExistence type="predicted"/>
<sequence length="187" mass="20765">MGSRVLYPHPIQIRACDIENTYVNHIWESRVLGKISQSELGILASSILFDLAEDIRWVMSDDSKGTSWQARKKENIKGTGAQDMPPDLGDTFDDLNEELPPEDGGVRQDLTAMIAYDPDIALIAAQRNLDLVASDPSISETKDPHAWTTVKRKPGRPPKLEQAKILQERPPVVLIRPATRASKSGNQ</sequence>
<reference evidence="2" key="1">
    <citation type="submission" date="2020-03" db="EMBL/GenBank/DDBJ databases">
        <title>A high-quality chromosome-level genome assembly of a woody plant with both climbing and erect habits, Rhamnella rubrinervis.</title>
        <authorList>
            <person name="Lu Z."/>
            <person name="Yang Y."/>
            <person name="Zhu X."/>
            <person name="Sun Y."/>
        </authorList>
    </citation>
    <scope>NUCLEOTIDE SEQUENCE</scope>
    <source>
        <strain evidence="2">BYM</strain>
        <tissue evidence="2">Leaf</tissue>
    </source>
</reference>
<dbReference type="Proteomes" id="UP000796880">
    <property type="component" value="Unassembled WGS sequence"/>
</dbReference>
<protein>
    <submittedName>
        <fullName evidence="2">Uncharacterized protein</fullName>
    </submittedName>
</protein>
<evidence type="ECO:0000256" key="1">
    <source>
        <dbReference type="SAM" id="MobiDB-lite"/>
    </source>
</evidence>